<accession>A0A840UAF1</accession>
<protein>
    <recommendedName>
        <fullName evidence="4">Oxidoreductase molybdopterin-binding domain-containing protein</fullName>
    </recommendedName>
</protein>
<keyword evidence="3" id="KW-1185">Reference proteome</keyword>
<evidence type="ECO:0000313" key="2">
    <source>
        <dbReference type="EMBL" id="MBB5321962.1"/>
    </source>
</evidence>
<name>A0A840UAF1_9GAMM</name>
<comment type="caution">
    <text evidence="2">The sequence shown here is derived from an EMBL/GenBank/DDBJ whole genome shotgun (WGS) entry which is preliminary data.</text>
</comment>
<evidence type="ECO:0000256" key="1">
    <source>
        <dbReference type="SAM" id="SignalP"/>
    </source>
</evidence>
<dbReference type="RefSeq" id="WP_183704573.1">
    <property type="nucleotide sequence ID" value="NZ_JACHFE010000006.1"/>
</dbReference>
<dbReference type="EMBL" id="JACHFE010000006">
    <property type="protein sequence ID" value="MBB5321962.1"/>
    <property type="molecule type" value="Genomic_DNA"/>
</dbReference>
<keyword evidence="1" id="KW-0732">Signal</keyword>
<dbReference type="SUPFAM" id="SSF56524">
    <property type="entry name" value="Oxidoreductase molybdopterin-binding domain"/>
    <property type="match status" value="1"/>
</dbReference>
<sequence>MRLFPAVLMSALAVFAPWVSASVDSLLIVDGDRRIDLPITELRERADLEFTFYAPYRGRDVTIRGIALTDLLAREIGRVPERIRLEAHDGYIIELDDWASGSWVLVTHEDGEPLTLRQQGPVRLVERDYGDRNPEHLRSFNLWVWMLKSIEAL</sequence>
<feature type="signal peptide" evidence="1">
    <location>
        <begin position="1"/>
        <end position="21"/>
    </location>
</feature>
<evidence type="ECO:0000313" key="3">
    <source>
        <dbReference type="Proteomes" id="UP000591735"/>
    </source>
</evidence>
<feature type="chain" id="PRO_5032378233" description="Oxidoreductase molybdopterin-binding domain-containing protein" evidence="1">
    <location>
        <begin position="22"/>
        <end position="153"/>
    </location>
</feature>
<evidence type="ECO:0008006" key="4">
    <source>
        <dbReference type="Google" id="ProtNLM"/>
    </source>
</evidence>
<gene>
    <name evidence="2" type="ORF">HNR38_002457</name>
</gene>
<proteinExistence type="predicted"/>
<organism evidence="2 3">
    <name type="scientific">Marinobacter oulmenensis</name>
    <dbReference type="NCBI Taxonomy" id="643747"/>
    <lineage>
        <taxon>Bacteria</taxon>
        <taxon>Pseudomonadati</taxon>
        <taxon>Pseudomonadota</taxon>
        <taxon>Gammaproteobacteria</taxon>
        <taxon>Pseudomonadales</taxon>
        <taxon>Marinobacteraceae</taxon>
        <taxon>Marinobacter</taxon>
    </lineage>
</organism>
<dbReference type="Proteomes" id="UP000591735">
    <property type="component" value="Unassembled WGS sequence"/>
</dbReference>
<dbReference type="AlphaFoldDB" id="A0A840UAF1"/>
<reference evidence="2 3" key="1">
    <citation type="submission" date="2020-08" db="EMBL/GenBank/DDBJ databases">
        <title>Genomic Encyclopedia of Type Strains, Phase IV (KMG-IV): sequencing the most valuable type-strain genomes for metagenomic binning, comparative biology and taxonomic classification.</title>
        <authorList>
            <person name="Goeker M."/>
        </authorList>
    </citation>
    <scope>NUCLEOTIDE SEQUENCE [LARGE SCALE GENOMIC DNA]</scope>
    <source>
        <strain evidence="2 3">DSM 22359</strain>
    </source>
</reference>
<dbReference type="InterPro" id="IPR036374">
    <property type="entry name" value="OxRdtase_Mopterin-bd_sf"/>
</dbReference>